<evidence type="ECO:0000256" key="8">
    <source>
        <dbReference type="PIRSR" id="PIRSR600821-52"/>
    </source>
</evidence>
<reference evidence="10" key="1">
    <citation type="submission" date="2021-01" db="EMBL/GenBank/DDBJ databases">
        <authorList>
            <person name="Yang Y."/>
        </authorList>
    </citation>
    <scope>NUCLEOTIDE SEQUENCE</scope>
    <source>
        <strain evidence="10">SM1341</strain>
    </source>
</reference>
<feature type="binding site" evidence="6 8">
    <location>
        <position position="293"/>
    </location>
    <ligand>
        <name>substrate</name>
    </ligand>
</feature>
<dbReference type="Pfam" id="PF01168">
    <property type="entry name" value="Ala_racemase_N"/>
    <property type="match status" value="1"/>
</dbReference>
<evidence type="ECO:0000256" key="3">
    <source>
        <dbReference type="ARBA" id="ARBA00013089"/>
    </source>
</evidence>
<organism evidence="10">
    <name type="scientific">Oceanicella sp</name>
    <dbReference type="NCBI Taxonomy" id="2213002"/>
    <lineage>
        <taxon>Bacteria</taxon>
        <taxon>Pseudomonadati</taxon>
        <taxon>Pseudomonadota</taxon>
        <taxon>Alphaproteobacteria</taxon>
        <taxon>Rhodobacterales</taxon>
        <taxon>Paracoccaceae</taxon>
        <taxon>Oceanicella</taxon>
    </lineage>
</organism>
<dbReference type="InterPro" id="IPR009006">
    <property type="entry name" value="Ala_racemase/Decarboxylase_C"/>
</dbReference>
<dbReference type="GO" id="GO:0005829">
    <property type="term" value="C:cytosol"/>
    <property type="evidence" value="ECO:0007669"/>
    <property type="project" value="TreeGrafter"/>
</dbReference>
<evidence type="ECO:0000256" key="6">
    <source>
        <dbReference type="HAMAP-Rule" id="MF_01201"/>
    </source>
</evidence>
<dbReference type="CDD" id="cd00430">
    <property type="entry name" value="PLPDE_III_AR"/>
    <property type="match status" value="1"/>
</dbReference>
<evidence type="ECO:0000259" key="9">
    <source>
        <dbReference type="SMART" id="SM01005"/>
    </source>
</evidence>
<evidence type="ECO:0000256" key="1">
    <source>
        <dbReference type="ARBA" id="ARBA00000316"/>
    </source>
</evidence>
<dbReference type="EC" id="5.1.1.1" evidence="3 6"/>
<dbReference type="SUPFAM" id="SSF50621">
    <property type="entry name" value="Alanine racemase C-terminal domain-like"/>
    <property type="match status" value="1"/>
</dbReference>
<comment type="pathway">
    <text evidence="6">Amino-acid biosynthesis; D-alanine biosynthesis; D-alanine from L-alanine: step 1/1.</text>
</comment>
<keyword evidence="4 6" id="KW-0663">Pyridoxal phosphate</keyword>
<comment type="similarity">
    <text evidence="6">Belongs to the alanine racemase family.</text>
</comment>
<keyword evidence="5 6" id="KW-0413">Isomerase</keyword>
<dbReference type="InterPro" id="IPR000821">
    <property type="entry name" value="Ala_racemase"/>
</dbReference>
<comment type="catalytic activity">
    <reaction evidence="1 6">
        <text>L-alanine = D-alanine</text>
        <dbReference type="Rhea" id="RHEA:20249"/>
        <dbReference type="ChEBI" id="CHEBI:57416"/>
        <dbReference type="ChEBI" id="CHEBI:57972"/>
        <dbReference type="EC" id="5.1.1.1"/>
    </reaction>
</comment>
<accession>A0A7T7K8S8</accession>
<dbReference type="SUPFAM" id="SSF51419">
    <property type="entry name" value="PLP-binding barrel"/>
    <property type="match status" value="1"/>
</dbReference>
<feature type="modified residue" description="N6-(pyridoxal phosphate)lysine" evidence="6 7">
    <location>
        <position position="35"/>
    </location>
</feature>
<dbReference type="PANTHER" id="PTHR30511">
    <property type="entry name" value="ALANINE RACEMASE"/>
    <property type="match status" value="1"/>
</dbReference>
<feature type="binding site" evidence="6 8">
    <location>
        <position position="130"/>
    </location>
    <ligand>
        <name>substrate</name>
    </ligand>
</feature>
<name>A0A7T7K8S8_9RHOB</name>
<feature type="domain" description="Alanine racemase C-terminal" evidence="9">
    <location>
        <begin position="224"/>
        <end position="346"/>
    </location>
</feature>
<dbReference type="NCBIfam" id="TIGR00492">
    <property type="entry name" value="alr"/>
    <property type="match status" value="1"/>
</dbReference>
<dbReference type="Pfam" id="PF00842">
    <property type="entry name" value="Ala_racemase_C"/>
    <property type="match status" value="1"/>
</dbReference>
<dbReference type="GO" id="GO:0008784">
    <property type="term" value="F:alanine racemase activity"/>
    <property type="evidence" value="ECO:0007669"/>
    <property type="project" value="UniProtKB-UniRule"/>
</dbReference>
<dbReference type="AlphaFoldDB" id="A0A7T7K8S8"/>
<dbReference type="UniPathway" id="UPA00042">
    <property type="reaction ID" value="UER00497"/>
</dbReference>
<evidence type="ECO:0000256" key="5">
    <source>
        <dbReference type="ARBA" id="ARBA00023235"/>
    </source>
</evidence>
<dbReference type="InterPro" id="IPR029066">
    <property type="entry name" value="PLP-binding_barrel"/>
</dbReference>
<dbReference type="InterPro" id="IPR011079">
    <property type="entry name" value="Ala_racemase_C"/>
</dbReference>
<dbReference type="GO" id="GO:0030632">
    <property type="term" value="P:D-alanine biosynthetic process"/>
    <property type="evidence" value="ECO:0007669"/>
    <property type="project" value="UniProtKB-UniRule"/>
</dbReference>
<dbReference type="PRINTS" id="PR00992">
    <property type="entry name" value="ALARACEMASE"/>
</dbReference>
<evidence type="ECO:0000256" key="7">
    <source>
        <dbReference type="PIRSR" id="PIRSR600821-50"/>
    </source>
</evidence>
<feature type="active site" description="Proton acceptor; specific for D-alanine" evidence="6">
    <location>
        <position position="35"/>
    </location>
</feature>
<dbReference type="PANTHER" id="PTHR30511:SF0">
    <property type="entry name" value="ALANINE RACEMASE, CATABOLIC-RELATED"/>
    <property type="match status" value="1"/>
</dbReference>
<sequence length="348" mass="36165">MAQAQLTVDIDAITANWRALDALTAPHVATAAVVKADCYGLGAGRIAPALAAAGARIFCVAQAEEGAEVRAALGEGPEIFVFGGYGEGETALFRDHGLTPLLNSPDQLKRFSADLAGRPCGVQLDTGMNRLGFEGLELAQHLMEIMALRPSLVMSHLACADEPAHPMNALQLAAFNTMTMALPGIRRSLSATGGTLLGPLYHFDMVRPGVGLYGAAPYADATPVVSLSLPVIQVRDVLPGEIVGYGGTYVAEGPRRIATLSSGYADGLFRSLSGKATLYAGDRPCPLVGRVSMDLITVDVTGLDHVPPTLEILGPHQGVDALAGAAGTIGYEILTGLGSRYARVYKGA</sequence>
<dbReference type="GO" id="GO:0030170">
    <property type="term" value="F:pyridoxal phosphate binding"/>
    <property type="evidence" value="ECO:0007669"/>
    <property type="project" value="UniProtKB-UniRule"/>
</dbReference>
<feature type="active site" description="Proton acceptor; specific for L-alanine" evidence="6">
    <location>
        <position position="245"/>
    </location>
</feature>
<protein>
    <recommendedName>
        <fullName evidence="3 6">Alanine racemase</fullName>
        <ecNumber evidence="3 6">5.1.1.1</ecNumber>
    </recommendedName>
</protein>
<evidence type="ECO:0000313" key="10">
    <source>
        <dbReference type="EMBL" id="QQM16053.1"/>
    </source>
</evidence>
<gene>
    <name evidence="10" type="primary">racA</name>
</gene>
<dbReference type="Gene3D" id="2.40.37.10">
    <property type="entry name" value="Lyase, Ornithine Decarboxylase, Chain A, domain 1"/>
    <property type="match status" value="1"/>
</dbReference>
<evidence type="ECO:0000256" key="2">
    <source>
        <dbReference type="ARBA" id="ARBA00001933"/>
    </source>
</evidence>
<dbReference type="HAMAP" id="MF_01201">
    <property type="entry name" value="Ala_racemase"/>
    <property type="match status" value="1"/>
</dbReference>
<dbReference type="InterPro" id="IPR001608">
    <property type="entry name" value="Ala_racemase_N"/>
</dbReference>
<comment type="cofactor">
    <cofactor evidence="2 6 7">
        <name>pyridoxal 5'-phosphate</name>
        <dbReference type="ChEBI" id="CHEBI:597326"/>
    </cofactor>
</comment>
<dbReference type="EMBL" id="MW435367">
    <property type="protein sequence ID" value="QQM16053.1"/>
    <property type="molecule type" value="Genomic_DNA"/>
</dbReference>
<evidence type="ECO:0000256" key="4">
    <source>
        <dbReference type="ARBA" id="ARBA00022898"/>
    </source>
</evidence>
<dbReference type="SMART" id="SM01005">
    <property type="entry name" value="Ala_racemase_C"/>
    <property type="match status" value="1"/>
</dbReference>
<proteinExistence type="inferred from homology"/>
<dbReference type="Gene3D" id="3.20.20.10">
    <property type="entry name" value="Alanine racemase"/>
    <property type="match status" value="1"/>
</dbReference>
<comment type="function">
    <text evidence="6">Catalyzes the interconversion of L-alanine and D-alanine. May also act on other amino acids.</text>
</comment>